<name>A0A9W8JAC6_9AGAR</name>
<evidence type="ECO:0000313" key="2">
    <source>
        <dbReference type="Proteomes" id="UP001140091"/>
    </source>
</evidence>
<dbReference type="Proteomes" id="UP001140091">
    <property type="component" value="Unassembled WGS sequence"/>
</dbReference>
<dbReference type="OrthoDB" id="10310610at2759"/>
<keyword evidence="2" id="KW-1185">Reference proteome</keyword>
<organism evidence="1 2">
    <name type="scientific">Candolleomyces eurysporus</name>
    <dbReference type="NCBI Taxonomy" id="2828524"/>
    <lineage>
        <taxon>Eukaryota</taxon>
        <taxon>Fungi</taxon>
        <taxon>Dikarya</taxon>
        <taxon>Basidiomycota</taxon>
        <taxon>Agaricomycotina</taxon>
        <taxon>Agaricomycetes</taxon>
        <taxon>Agaricomycetidae</taxon>
        <taxon>Agaricales</taxon>
        <taxon>Agaricineae</taxon>
        <taxon>Psathyrellaceae</taxon>
        <taxon>Candolleomyces</taxon>
    </lineage>
</organism>
<dbReference type="EMBL" id="JANBPK010000812">
    <property type="protein sequence ID" value="KAJ2931065.1"/>
    <property type="molecule type" value="Genomic_DNA"/>
</dbReference>
<sequence length="421" mass="47137">MSLASEPYSIISSKYSEPLTLGDGTVGAQTHVVVVASANEDEPNSVSMTRSEYEEMHRTPSIAEIIVESTKIALEWMDITTDPFTAELAVSLEGKSLPADSYISFPKSLNMIWNGGVVGTARISGRFRVPERQANRLGLNTKIYSAGPMMAVTTRFIQSIFKEKSLVVQVATDEVDVFADGQEYKSVKINFCKSFSMQGFNHFKDSITTDSIDIIESNNGSQGGVEALTSITIKNSTRTIVKIHDMPVEINYKWQKIGGFKISQFQIMDRRSTEQKLSTQFRPERSETLECQEFISNYITTDRVLTISYSMTGTVSSKENPTQTRAKILGFDGEVRYKNKLVCTARVRDPNLEEMTFEAGTTRLSPLIEGASIELRRHELLNLIGRRSLKVNIRVTKATLHIGDFELPDMQLEPRDPIRAK</sequence>
<evidence type="ECO:0000313" key="1">
    <source>
        <dbReference type="EMBL" id="KAJ2931065.1"/>
    </source>
</evidence>
<dbReference type="AlphaFoldDB" id="A0A9W8JAC6"/>
<protein>
    <submittedName>
        <fullName evidence="1">Uncharacterized protein</fullName>
    </submittedName>
</protein>
<proteinExistence type="predicted"/>
<feature type="non-terminal residue" evidence="1">
    <location>
        <position position="1"/>
    </location>
</feature>
<gene>
    <name evidence="1" type="ORF">H1R20_g6051</name>
</gene>
<reference evidence="1" key="1">
    <citation type="submission" date="2022-06" db="EMBL/GenBank/DDBJ databases">
        <title>Genome Sequence of Candolleomyces eurysporus.</title>
        <authorList>
            <person name="Buettner E."/>
        </authorList>
    </citation>
    <scope>NUCLEOTIDE SEQUENCE</scope>
    <source>
        <strain evidence="1">VTCC 930004</strain>
    </source>
</reference>
<accession>A0A9W8JAC6</accession>
<comment type="caution">
    <text evidence="1">The sequence shown here is derived from an EMBL/GenBank/DDBJ whole genome shotgun (WGS) entry which is preliminary data.</text>
</comment>